<dbReference type="HOGENOM" id="CLU_2797257_0_0_1"/>
<sequence>MLIARALACVPTIEPSCPLCQPPGRSPSRGPLNGQCLRHHALVPISEAGAALSTSIKGFKAGLGLFSD</sequence>
<dbReference type="EMBL" id="KQ971363">
    <property type="protein sequence ID" value="EFA09091.1"/>
    <property type="molecule type" value="Genomic_DNA"/>
</dbReference>
<gene>
    <name evidence="1" type="primary">GLEAN_06812</name>
    <name evidence="1" type="ORF">TcasGA2_TC006812</name>
</gene>
<reference evidence="1 2" key="2">
    <citation type="journal article" date="2010" name="Nucleic Acids Res.">
        <title>BeetleBase in 2010: revisions to provide comprehensive genomic information for Tribolium castaneum.</title>
        <authorList>
            <person name="Kim H.S."/>
            <person name="Murphy T."/>
            <person name="Xia J."/>
            <person name="Caragea D."/>
            <person name="Park Y."/>
            <person name="Beeman R.W."/>
            <person name="Lorenzen M.D."/>
            <person name="Butcher S."/>
            <person name="Manak J.R."/>
            <person name="Brown S.J."/>
        </authorList>
    </citation>
    <scope>NUCLEOTIDE SEQUENCE [LARGE SCALE GENOMIC DNA]</scope>
    <source>
        <strain evidence="1 2">Georgia GA2</strain>
    </source>
</reference>
<organism evidence="1 2">
    <name type="scientific">Tribolium castaneum</name>
    <name type="common">Red flour beetle</name>
    <dbReference type="NCBI Taxonomy" id="7070"/>
    <lineage>
        <taxon>Eukaryota</taxon>
        <taxon>Metazoa</taxon>
        <taxon>Ecdysozoa</taxon>
        <taxon>Arthropoda</taxon>
        <taxon>Hexapoda</taxon>
        <taxon>Insecta</taxon>
        <taxon>Pterygota</taxon>
        <taxon>Neoptera</taxon>
        <taxon>Endopterygota</taxon>
        <taxon>Coleoptera</taxon>
        <taxon>Polyphaga</taxon>
        <taxon>Cucujiformia</taxon>
        <taxon>Tenebrionidae</taxon>
        <taxon>Tenebrionidae incertae sedis</taxon>
        <taxon>Tribolium</taxon>
    </lineage>
</organism>
<protein>
    <submittedName>
        <fullName evidence="1">Uncharacterized protein</fullName>
    </submittedName>
</protein>
<name>D6WV94_TRICA</name>
<dbReference type="Proteomes" id="UP000007266">
    <property type="component" value="Linkage group 8"/>
</dbReference>
<dbReference type="AlphaFoldDB" id="D6WV94"/>
<evidence type="ECO:0000313" key="2">
    <source>
        <dbReference type="Proteomes" id="UP000007266"/>
    </source>
</evidence>
<accession>D6WV94</accession>
<proteinExistence type="predicted"/>
<keyword evidence="2" id="KW-1185">Reference proteome</keyword>
<evidence type="ECO:0000313" key="1">
    <source>
        <dbReference type="EMBL" id="EFA09091.1"/>
    </source>
</evidence>
<dbReference type="InParanoid" id="D6WV94"/>
<reference evidence="1 2" key="1">
    <citation type="journal article" date="2008" name="Nature">
        <title>The genome of the model beetle and pest Tribolium castaneum.</title>
        <authorList>
            <consortium name="Tribolium Genome Sequencing Consortium"/>
            <person name="Richards S."/>
            <person name="Gibbs R.A."/>
            <person name="Weinstock G.M."/>
            <person name="Brown S.J."/>
            <person name="Denell R."/>
            <person name="Beeman R.W."/>
            <person name="Gibbs R."/>
            <person name="Beeman R.W."/>
            <person name="Brown S.J."/>
            <person name="Bucher G."/>
            <person name="Friedrich M."/>
            <person name="Grimmelikhuijzen C.J."/>
            <person name="Klingler M."/>
            <person name="Lorenzen M."/>
            <person name="Richards S."/>
            <person name="Roth S."/>
            <person name="Schroder R."/>
            <person name="Tautz D."/>
            <person name="Zdobnov E.M."/>
            <person name="Muzny D."/>
            <person name="Gibbs R.A."/>
            <person name="Weinstock G.M."/>
            <person name="Attaway T."/>
            <person name="Bell S."/>
            <person name="Buhay C.J."/>
            <person name="Chandrabose M.N."/>
            <person name="Chavez D."/>
            <person name="Clerk-Blankenburg K.P."/>
            <person name="Cree A."/>
            <person name="Dao M."/>
            <person name="Davis C."/>
            <person name="Chacko J."/>
            <person name="Dinh H."/>
            <person name="Dugan-Rocha S."/>
            <person name="Fowler G."/>
            <person name="Garner T.T."/>
            <person name="Garnes J."/>
            <person name="Gnirke A."/>
            <person name="Hawes A."/>
            <person name="Hernandez J."/>
            <person name="Hines S."/>
            <person name="Holder M."/>
            <person name="Hume J."/>
            <person name="Jhangiani S.N."/>
            <person name="Joshi V."/>
            <person name="Khan Z.M."/>
            <person name="Jackson L."/>
            <person name="Kovar C."/>
            <person name="Kowis A."/>
            <person name="Lee S."/>
            <person name="Lewis L.R."/>
            <person name="Margolis J."/>
            <person name="Morgan M."/>
            <person name="Nazareth L.V."/>
            <person name="Nguyen N."/>
            <person name="Okwuonu G."/>
            <person name="Parker D."/>
            <person name="Richards S."/>
            <person name="Ruiz S.J."/>
            <person name="Santibanez J."/>
            <person name="Savard J."/>
            <person name="Scherer S.E."/>
            <person name="Schneider B."/>
            <person name="Sodergren E."/>
            <person name="Tautz D."/>
            <person name="Vattahil S."/>
            <person name="Villasana D."/>
            <person name="White C.S."/>
            <person name="Wright R."/>
            <person name="Park Y."/>
            <person name="Beeman R.W."/>
            <person name="Lord J."/>
            <person name="Oppert B."/>
            <person name="Lorenzen M."/>
            <person name="Brown S."/>
            <person name="Wang L."/>
            <person name="Savard J."/>
            <person name="Tautz D."/>
            <person name="Richards S."/>
            <person name="Weinstock G."/>
            <person name="Gibbs R.A."/>
            <person name="Liu Y."/>
            <person name="Worley K."/>
            <person name="Weinstock G."/>
            <person name="Elsik C.G."/>
            <person name="Reese J.T."/>
            <person name="Elhaik E."/>
            <person name="Landan G."/>
            <person name="Graur D."/>
            <person name="Arensburger P."/>
            <person name="Atkinson P."/>
            <person name="Beeman R.W."/>
            <person name="Beidler J."/>
            <person name="Brown S.J."/>
            <person name="Demuth J.P."/>
            <person name="Drury D.W."/>
            <person name="Du Y.Z."/>
            <person name="Fujiwara H."/>
            <person name="Lorenzen M."/>
            <person name="Maselli V."/>
            <person name="Osanai M."/>
            <person name="Park Y."/>
            <person name="Robertson H.M."/>
            <person name="Tu Z."/>
            <person name="Wang J.J."/>
            <person name="Wang S."/>
            <person name="Richards S."/>
            <person name="Song H."/>
            <person name="Zhang L."/>
            <person name="Sodergren E."/>
            <person name="Werner D."/>
            <person name="Stanke M."/>
            <person name="Morgenstern B."/>
            <person name="Solovyev V."/>
            <person name="Kosarev P."/>
            <person name="Brown G."/>
            <person name="Chen H.C."/>
            <person name="Ermolaeva O."/>
            <person name="Hlavina W."/>
            <person name="Kapustin Y."/>
            <person name="Kiryutin B."/>
            <person name="Kitts P."/>
            <person name="Maglott D."/>
            <person name="Pruitt K."/>
            <person name="Sapojnikov V."/>
            <person name="Souvorov A."/>
            <person name="Mackey A.J."/>
            <person name="Waterhouse R.M."/>
            <person name="Wyder S."/>
            <person name="Zdobnov E.M."/>
            <person name="Zdobnov E.M."/>
            <person name="Wyder S."/>
            <person name="Kriventseva E.V."/>
            <person name="Kadowaki T."/>
            <person name="Bork P."/>
            <person name="Aranda M."/>
            <person name="Bao R."/>
            <person name="Beermann A."/>
            <person name="Berns N."/>
            <person name="Bolognesi R."/>
            <person name="Bonneton F."/>
            <person name="Bopp D."/>
            <person name="Brown S.J."/>
            <person name="Bucher G."/>
            <person name="Butts T."/>
            <person name="Chaumot A."/>
            <person name="Denell R.E."/>
            <person name="Ferrier D.E."/>
            <person name="Friedrich M."/>
            <person name="Gordon C.M."/>
            <person name="Jindra M."/>
            <person name="Klingler M."/>
            <person name="Lan Q."/>
            <person name="Lattorff H.M."/>
            <person name="Laudet V."/>
            <person name="von Levetsow C."/>
            <person name="Liu Z."/>
            <person name="Lutz R."/>
            <person name="Lynch J.A."/>
            <person name="da Fonseca R.N."/>
            <person name="Posnien N."/>
            <person name="Reuter R."/>
            <person name="Roth S."/>
            <person name="Savard J."/>
            <person name="Schinko J.B."/>
            <person name="Schmitt C."/>
            <person name="Schoppmeier M."/>
            <person name="Schroder R."/>
            <person name="Shippy T.D."/>
            <person name="Simonnet F."/>
            <person name="Marques-Souza H."/>
            <person name="Tautz D."/>
            <person name="Tomoyasu Y."/>
            <person name="Trauner J."/>
            <person name="Van der Zee M."/>
            <person name="Vervoort M."/>
            <person name="Wittkopp N."/>
            <person name="Wimmer E.A."/>
            <person name="Yang X."/>
            <person name="Jones A.K."/>
            <person name="Sattelle D.B."/>
            <person name="Ebert P.R."/>
            <person name="Nelson D."/>
            <person name="Scott J.G."/>
            <person name="Beeman R.W."/>
            <person name="Muthukrishnan S."/>
            <person name="Kramer K.J."/>
            <person name="Arakane Y."/>
            <person name="Beeman R.W."/>
            <person name="Zhu Q."/>
            <person name="Hogenkamp D."/>
            <person name="Dixit R."/>
            <person name="Oppert B."/>
            <person name="Jiang H."/>
            <person name="Zou Z."/>
            <person name="Marshall J."/>
            <person name="Elpidina E."/>
            <person name="Vinokurov K."/>
            <person name="Oppert C."/>
            <person name="Zou Z."/>
            <person name="Evans J."/>
            <person name="Lu Z."/>
            <person name="Zhao P."/>
            <person name="Sumathipala N."/>
            <person name="Altincicek B."/>
            <person name="Vilcinskas A."/>
            <person name="Williams M."/>
            <person name="Hultmark D."/>
            <person name="Hetru C."/>
            <person name="Jiang H."/>
            <person name="Grimmelikhuijzen C.J."/>
            <person name="Hauser F."/>
            <person name="Cazzamali G."/>
            <person name="Williamson M."/>
            <person name="Park Y."/>
            <person name="Li B."/>
            <person name="Tanaka Y."/>
            <person name="Predel R."/>
            <person name="Neupert S."/>
            <person name="Schachtner J."/>
            <person name="Verleyen P."/>
            <person name="Raible F."/>
            <person name="Bork P."/>
            <person name="Friedrich M."/>
            <person name="Walden K.K."/>
            <person name="Robertson H.M."/>
            <person name="Angeli S."/>
            <person name="Foret S."/>
            <person name="Bucher G."/>
            <person name="Schuetz S."/>
            <person name="Maleszka R."/>
            <person name="Wimmer E.A."/>
            <person name="Beeman R.W."/>
            <person name="Lorenzen M."/>
            <person name="Tomoyasu Y."/>
            <person name="Miller S.C."/>
            <person name="Grossmann D."/>
            <person name="Bucher G."/>
        </authorList>
    </citation>
    <scope>NUCLEOTIDE SEQUENCE [LARGE SCALE GENOMIC DNA]</scope>
    <source>
        <strain evidence="1 2">Georgia GA2</strain>
    </source>
</reference>